<name>A0A328NRV3_9ACTN</name>
<evidence type="ECO:0000313" key="1">
    <source>
        <dbReference type="EMBL" id="RAO36790.1"/>
    </source>
</evidence>
<gene>
    <name evidence="1" type="ORF">PSN13_01704</name>
</gene>
<dbReference type="EMBL" id="PYAG01000006">
    <property type="protein sequence ID" value="RAO36790.1"/>
    <property type="molecule type" value="Genomic_DNA"/>
</dbReference>
<evidence type="ECO:0000313" key="2">
    <source>
        <dbReference type="Proteomes" id="UP000249419"/>
    </source>
</evidence>
<accession>A0A328NRV3</accession>
<protein>
    <submittedName>
        <fullName evidence="1">Uncharacterized protein</fullName>
    </submittedName>
</protein>
<dbReference type="Proteomes" id="UP000249419">
    <property type="component" value="Unassembled WGS sequence"/>
</dbReference>
<reference evidence="1 2" key="1">
    <citation type="submission" date="2018-03" db="EMBL/GenBank/DDBJ databases">
        <title>Defining the species Micromonospora saelicesensis and Micromonospora noduli under the framework of genomics.</title>
        <authorList>
            <person name="Riesco R."/>
            <person name="Trujillo M.E."/>
        </authorList>
    </citation>
    <scope>NUCLEOTIDE SEQUENCE [LARGE SCALE GENOMIC DNA]</scope>
    <source>
        <strain evidence="1 2">PSN13</strain>
    </source>
</reference>
<proteinExistence type="predicted"/>
<organism evidence="1 2">
    <name type="scientific">Micromonospora saelicesensis</name>
    <dbReference type="NCBI Taxonomy" id="285676"/>
    <lineage>
        <taxon>Bacteria</taxon>
        <taxon>Bacillati</taxon>
        <taxon>Actinomycetota</taxon>
        <taxon>Actinomycetes</taxon>
        <taxon>Micromonosporales</taxon>
        <taxon>Micromonosporaceae</taxon>
        <taxon>Micromonospora</taxon>
    </lineage>
</organism>
<dbReference type="AlphaFoldDB" id="A0A328NRV3"/>
<comment type="caution">
    <text evidence="1">The sequence shown here is derived from an EMBL/GenBank/DDBJ whole genome shotgun (WGS) entry which is preliminary data.</text>
</comment>
<sequence>MPRPLVTAAWNSQGWTGHVGAGRDCGLCHTRVINLTTWSGVIVPTRETPVAERTMCDDGNDAP</sequence>